<proteinExistence type="predicted"/>
<reference evidence="2 3" key="1">
    <citation type="submission" date="2023-07" db="EMBL/GenBank/DDBJ databases">
        <authorList>
            <person name="Lian W.-H."/>
        </authorList>
    </citation>
    <scope>NUCLEOTIDE SEQUENCE [LARGE SCALE GENOMIC DNA]</scope>
    <source>
        <strain evidence="2 3">SYSU DXS3180</strain>
    </source>
</reference>
<dbReference type="Pfam" id="PF13699">
    <property type="entry name" value="eCIS_core"/>
    <property type="match status" value="1"/>
</dbReference>
<dbReference type="Proteomes" id="UP001560573">
    <property type="component" value="Unassembled WGS sequence"/>
</dbReference>
<evidence type="ECO:0000313" key="2">
    <source>
        <dbReference type="EMBL" id="MEX6689600.1"/>
    </source>
</evidence>
<evidence type="ECO:0000313" key="3">
    <source>
        <dbReference type="Proteomes" id="UP001560573"/>
    </source>
</evidence>
<sequence length="688" mass="74764">MNTRVSNEQRNDSSIAVANFVGQREHDNDVTQFADGSFEMAAQRQEHDSINMNAHAKQLKAFKDMANNSRPVKQLRVYQAMADQRNPPVVQPKERNTGLPDNLQSGIENLSGFSMNDVKVHYNSDKPARLNALAYAQGTDIHIGPGQEKHLPHEAWHVVQQKQGRVKPTMQMKGNMQINDDEGLEKEADAMGGKALHTVHSINDQDKILSNATAGSLDIAQRVRGGIEYTEHGGTELHQWQPSAVGGLAVHNAAPHAVSIVGSYVTFYAVPMGTYDVADADNGDYIALQAGLTRLENDVESAEWIIERHGHNYTKDNFILRVGQDWIGLWSRREALRQAIVAEQGLHAGSQIVFREGNSAAHLTQATAARVFDYDPRGTLGSVQITLGYKGSATIENIALSNVSKYLAGRSDDADIRRERVGGAGVGTRILDKLTTDNQWINARQLHTSLMADMTAVEPGIFSDIFTTSQLATVQLMVLMDTMARLATNDAGWGGQSSAKNIQRYFPKSARDSYVREMLGSDVSDLRIATIRARLNAAIAASTAKFFAALDAIKLPVGAFQEANPADVVAANLLHSIAGSTGATRTGHENSLKTVLLGTQPNFVATAQDIIKAYTDTTVNSQEQHRGNNVANGYEYLVSGKAPHIVARGNGAVFEDRDEVVVAGGDLGTWQEDNPVRMAIASLLRGAE</sequence>
<protein>
    <submittedName>
        <fullName evidence="2">DUF4157 domain-containing protein</fullName>
    </submittedName>
</protein>
<gene>
    <name evidence="2" type="ORF">QTN47_19000</name>
</gene>
<keyword evidence="3" id="KW-1185">Reference proteome</keyword>
<comment type="caution">
    <text evidence="2">The sequence shown here is derived from an EMBL/GenBank/DDBJ whole genome shotgun (WGS) entry which is preliminary data.</text>
</comment>
<dbReference type="InterPro" id="IPR025295">
    <property type="entry name" value="eCIS_core_dom"/>
</dbReference>
<dbReference type="EMBL" id="JAULBC010000006">
    <property type="protein sequence ID" value="MEX6689600.1"/>
    <property type="molecule type" value="Genomic_DNA"/>
</dbReference>
<organism evidence="2 3">
    <name type="scientific">Danxiaibacter flavus</name>
    <dbReference type="NCBI Taxonomy" id="3049108"/>
    <lineage>
        <taxon>Bacteria</taxon>
        <taxon>Pseudomonadati</taxon>
        <taxon>Bacteroidota</taxon>
        <taxon>Chitinophagia</taxon>
        <taxon>Chitinophagales</taxon>
        <taxon>Chitinophagaceae</taxon>
        <taxon>Danxiaibacter</taxon>
    </lineage>
</organism>
<feature type="domain" description="eCIS core" evidence="1">
    <location>
        <begin position="99"/>
        <end position="164"/>
    </location>
</feature>
<accession>A0ABV3ZJ59</accession>
<evidence type="ECO:0000259" key="1">
    <source>
        <dbReference type="Pfam" id="PF13699"/>
    </source>
</evidence>
<name>A0ABV3ZJ59_9BACT</name>
<dbReference type="RefSeq" id="WP_369331007.1">
    <property type="nucleotide sequence ID" value="NZ_JAULBC010000006.1"/>
</dbReference>